<evidence type="ECO:0000313" key="2">
    <source>
        <dbReference type="EMBL" id="KAK2185706.1"/>
    </source>
</evidence>
<proteinExistence type="predicted"/>
<keyword evidence="3" id="KW-1185">Reference proteome</keyword>
<evidence type="ECO:0000256" key="1">
    <source>
        <dbReference type="SAM" id="Phobius"/>
    </source>
</evidence>
<dbReference type="EMBL" id="JAODUO010000226">
    <property type="protein sequence ID" value="KAK2185706.1"/>
    <property type="molecule type" value="Genomic_DNA"/>
</dbReference>
<name>A0AAD9UDV9_RIDPI</name>
<evidence type="ECO:0008006" key="4">
    <source>
        <dbReference type="Google" id="ProtNLM"/>
    </source>
</evidence>
<dbReference type="PANTHER" id="PTHR46641">
    <property type="entry name" value="FMRFAMIDE RECEPTOR-RELATED"/>
    <property type="match status" value="1"/>
</dbReference>
<keyword evidence="1" id="KW-0812">Transmembrane</keyword>
<sequence length="231" mass="25976">MTSTSYSFAANGSDDIFLPVNMIGNGSVTLNTTVAPVKAPYDTQLAMFRFVCEVCISMPIAIVGIITNVVAFLVLATQKHRLTTTVLLQALAVADTLVLVCSLLIRSLVTLHTLTASLGAYINVYPQVFVPNEYGHLCLNCAVYLQAQMYEYVLKTWYSMTSLTRNHVYVVVYRIVIFSTCMYLVPMVTLVVLNWHLRNFRSGLTSGTRRCRAVYWRPSKMRSDRECRSML</sequence>
<dbReference type="Gene3D" id="1.20.1070.10">
    <property type="entry name" value="Rhodopsin 7-helix transmembrane proteins"/>
    <property type="match status" value="1"/>
</dbReference>
<comment type="caution">
    <text evidence="2">The sequence shown here is derived from an EMBL/GenBank/DDBJ whole genome shotgun (WGS) entry which is preliminary data.</text>
</comment>
<feature type="transmembrane region" description="Helical" evidence="1">
    <location>
        <begin position="46"/>
        <end position="74"/>
    </location>
</feature>
<dbReference type="Proteomes" id="UP001209878">
    <property type="component" value="Unassembled WGS sequence"/>
</dbReference>
<gene>
    <name evidence="2" type="ORF">NP493_226g08001</name>
</gene>
<accession>A0AAD9UDV9</accession>
<organism evidence="2 3">
    <name type="scientific">Ridgeia piscesae</name>
    <name type="common">Tubeworm</name>
    <dbReference type="NCBI Taxonomy" id="27915"/>
    <lineage>
        <taxon>Eukaryota</taxon>
        <taxon>Metazoa</taxon>
        <taxon>Spiralia</taxon>
        <taxon>Lophotrochozoa</taxon>
        <taxon>Annelida</taxon>
        <taxon>Polychaeta</taxon>
        <taxon>Sedentaria</taxon>
        <taxon>Canalipalpata</taxon>
        <taxon>Sabellida</taxon>
        <taxon>Siboglinidae</taxon>
        <taxon>Ridgeia</taxon>
    </lineage>
</organism>
<evidence type="ECO:0000313" key="3">
    <source>
        <dbReference type="Proteomes" id="UP001209878"/>
    </source>
</evidence>
<keyword evidence="1" id="KW-0472">Membrane</keyword>
<feature type="transmembrane region" description="Helical" evidence="1">
    <location>
        <begin position="171"/>
        <end position="193"/>
    </location>
</feature>
<protein>
    <recommendedName>
        <fullName evidence="4">G-protein coupled receptors family 1 profile domain-containing protein</fullName>
    </recommendedName>
</protein>
<dbReference type="InterPro" id="IPR052954">
    <property type="entry name" value="GPCR-Ligand_Int"/>
</dbReference>
<keyword evidence="1" id="KW-1133">Transmembrane helix</keyword>
<feature type="transmembrane region" description="Helical" evidence="1">
    <location>
        <begin position="86"/>
        <end position="105"/>
    </location>
</feature>
<dbReference type="AlphaFoldDB" id="A0AAD9UDV9"/>
<reference evidence="2" key="1">
    <citation type="journal article" date="2023" name="Mol. Biol. Evol.">
        <title>Third-Generation Sequencing Reveals the Adaptive Role of the Epigenome in Three Deep-Sea Polychaetes.</title>
        <authorList>
            <person name="Perez M."/>
            <person name="Aroh O."/>
            <person name="Sun Y."/>
            <person name="Lan Y."/>
            <person name="Juniper S.K."/>
            <person name="Young C.R."/>
            <person name="Angers B."/>
            <person name="Qian P.Y."/>
        </authorList>
    </citation>
    <scope>NUCLEOTIDE SEQUENCE</scope>
    <source>
        <strain evidence="2">R07B-5</strain>
    </source>
</reference>